<feature type="region of interest" description="Disordered" evidence="1">
    <location>
        <begin position="1"/>
        <end position="45"/>
    </location>
</feature>
<protein>
    <submittedName>
        <fullName evidence="2">Uncharacterized protein</fullName>
    </submittedName>
</protein>
<organism evidence="2 3">
    <name type="scientific">Caballeronia ptereochthonis</name>
    <dbReference type="NCBI Taxonomy" id="1777144"/>
    <lineage>
        <taxon>Bacteria</taxon>
        <taxon>Pseudomonadati</taxon>
        <taxon>Pseudomonadota</taxon>
        <taxon>Betaproteobacteria</taxon>
        <taxon>Burkholderiales</taxon>
        <taxon>Burkholderiaceae</taxon>
        <taxon>Caballeronia</taxon>
    </lineage>
</organism>
<feature type="compositionally biased region" description="Polar residues" evidence="1">
    <location>
        <begin position="13"/>
        <end position="24"/>
    </location>
</feature>
<dbReference type="EMBL" id="FCOB02000037">
    <property type="protein sequence ID" value="SAK98120.1"/>
    <property type="molecule type" value="Genomic_DNA"/>
</dbReference>
<comment type="caution">
    <text evidence="2">The sequence shown here is derived from an EMBL/GenBank/DDBJ whole genome shotgun (WGS) entry which is preliminary data.</text>
</comment>
<evidence type="ECO:0000256" key="1">
    <source>
        <dbReference type="SAM" id="MobiDB-lite"/>
    </source>
</evidence>
<proteinExistence type="predicted"/>
<feature type="compositionally biased region" description="Low complexity" evidence="1">
    <location>
        <begin position="74"/>
        <end position="88"/>
    </location>
</feature>
<dbReference type="Proteomes" id="UP000054978">
    <property type="component" value="Unassembled WGS sequence"/>
</dbReference>
<feature type="compositionally biased region" description="Low complexity" evidence="1">
    <location>
        <begin position="1"/>
        <end position="11"/>
    </location>
</feature>
<reference evidence="2" key="1">
    <citation type="submission" date="2016-01" db="EMBL/GenBank/DDBJ databases">
        <authorList>
            <person name="Peeters C."/>
        </authorList>
    </citation>
    <scope>NUCLEOTIDE SEQUENCE [LARGE SCALE GENOMIC DNA]</scope>
    <source>
        <strain evidence="2">LMG 29326</strain>
    </source>
</reference>
<name>A0A158DUM6_9BURK</name>
<accession>A0A158DUM6</accession>
<sequence length="114" mass="11380">MNAANAKAAAASHTETGRPSTSVVASVKNDGGMSKSVPPLVAPTSMPRSTISIASVTMNAFRRSRTTRKPLTKPISAPTTTIAASPAAGHSRPKPDEAAGITSIAPTAGAMPTG</sequence>
<dbReference type="STRING" id="1777144.AWB83_05882"/>
<feature type="compositionally biased region" description="Basic residues" evidence="1">
    <location>
        <begin position="62"/>
        <end position="71"/>
    </location>
</feature>
<evidence type="ECO:0000313" key="3">
    <source>
        <dbReference type="Proteomes" id="UP000054978"/>
    </source>
</evidence>
<feature type="region of interest" description="Disordered" evidence="1">
    <location>
        <begin position="61"/>
        <end position="114"/>
    </location>
</feature>
<dbReference type="AlphaFoldDB" id="A0A158DUM6"/>
<evidence type="ECO:0000313" key="2">
    <source>
        <dbReference type="EMBL" id="SAK98120.1"/>
    </source>
</evidence>
<keyword evidence="3" id="KW-1185">Reference proteome</keyword>
<gene>
    <name evidence="2" type="ORF">AWB83_05882</name>
</gene>